<feature type="non-terminal residue" evidence="1">
    <location>
        <position position="1"/>
    </location>
</feature>
<evidence type="ECO:0000313" key="2">
    <source>
        <dbReference type="Proteomes" id="UP000034350"/>
    </source>
</evidence>
<comment type="caution">
    <text evidence="1">The sequence shown here is derived from an EMBL/GenBank/DDBJ whole genome shotgun (WGS) entry which is preliminary data.</text>
</comment>
<reference evidence="1 2" key="1">
    <citation type="journal article" date="2015" name="Environ. Microbiol.">
        <title>Genome analyses suggest the presence of polyploidy and recent human-driven expansions in eight global populations of the honeybee pathogen Nosema ceranae.</title>
        <authorList>
            <person name="Pelin A."/>
            <person name="Selman M."/>
            <person name="Aris-Brosou S."/>
            <person name="Farinelli L."/>
            <person name="Corradi N."/>
        </authorList>
    </citation>
    <scope>NUCLEOTIDE SEQUENCE [LARGE SCALE GENOMIC DNA]</scope>
    <source>
        <strain evidence="1 2">PA08 1199</strain>
    </source>
</reference>
<name>A0A0F9WAH5_9MICR</name>
<organism evidence="1 2">
    <name type="scientific">Vairimorpha ceranae</name>
    <dbReference type="NCBI Taxonomy" id="40302"/>
    <lineage>
        <taxon>Eukaryota</taxon>
        <taxon>Fungi</taxon>
        <taxon>Fungi incertae sedis</taxon>
        <taxon>Microsporidia</taxon>
        <taxon>Nosematidae</taxon>
        <taxon>Vairimorpha</taxon>
    </lineage>
</organism>
<dbReference type="OrthoDB" id="17307at2759"/>
<dbReference type="Proteomes" id="UP000034350">
    <property type="component" value="Unassembled WGS sequence"/>
</dbReference>
<dbReference type="EMBL" id="JPQZ01000171">
    <property type="protein sequence ID" value="KKO73930.1"/>
    <property type="molecule type" value="Genomic_DNA"/>
</dbReference>
<dbReference type="GeneID" id="36319157"/>
<gene>
    <name evidence="1" type="ORF">AAJ76_1710005377</name>
</gene>
<dbReference type="RefSeq" id="XP_024329672.1">
    <property type="nucleotide sequence ID" value="XM_024474243.1"/>
</dbReference>
<dbReference type="VEuPathDB" id="MicrosporidiaDB:AAJ76_1710005377"/>
<evidence type="ECO:0000313" key="1">
    <source>
        <dbReference type="EMBL" id="KKO73930.1"/>
    </source>
</evidence>
<proteinExistence type="predicted"/>
<dbReference type="AlphaFoldDB" id="A0A0F9WAH5"/>
<accession>A0A0F9WAH5</accession>
<protein>
    <submittedName>
        <fullName evidence="1">Uncharacterized protein</fullName>
    </submittedName>
</protein>
<keyword evidence="2" id="KW-1185">Reference proteome</keyword>
<sequence length="41" mass="4635">AFTAKRFNIRIDCLSIVNNPILRQCAIIKKGLYGSGKKRNI</sequence>